<feature type="transmembrane region" description="Helical" evidence="9">
    <location>
        <begin position="522"/>
        <end position="545"/>
    </location>
</feature>
<keyword evidence="12" id="KW-1185">Reference proteome</keyword>
<comment type="function">
    <text evidence="9">Essential component of the vacuolar proton pump (V-ATPase), a multimeric enzyme that catalyzes the translocation of protons across the membranes. Required for assembly and activity of the V-ATPase.</text>
</comment>
<name>A0A672P0E9_SINGR</name>
<accession>A0A672P0E9</accession>
<keyword evidence="3 9" id="KW-0813">Transport</keyword>
<proteinExistence type="inferred from homology"/>
<reference evidence="11" key="2">
    <citation type="submission" date="2025-09" db="UniProtKB">
        <authorList>
            <consortium name="Ensembl"/>
        </authorList>
    </citation>
    <scope>IDENTIFICATION</scope>
</reference>
<evidence type="ECO:0000313" key="12">
    <source>
        <dbReference type="Proteomes" id="UP000472262"/>
    </source>
</evidence>
<evidence type="ECO:0000256" key="6">
    <source>
        <dbReference type="ARBA" id="ARBA00022989"/>
    </source>
</evidence>
<dbReference type="PANTHER" id="PTHR11629">
    <property type="entry name" value="VACUOLAR PROTON ATPASES"/>
    <property type="match status" value="1"/>
</dbReference>
<feature type="transmembrane region" description="Helical" evidence="9">
    <location>
        <begin position="395"/>
        <end position="413"/>
    </location>
</feature>
<keyword evidence="10" id="KW-0175">Coiled coil</keyword>
<protein>
    <recommendedName>
        <fullName evidence="9">V-type proton ATPase subunit a</fullName>
    </recommendedName>
</protein>
<evidence type="ECO:0000256" key="9">
    <source>
        <dbReference type="RuleBase" id="RU361189"/>
    </source>
</evidence>
<dbReference type="InterPro" id="IPR002490">
    <property type="entry name" value="V-ATPase_116kDa_su"/>
</dbReference>
<evidence type="ECO:0000313" key="11">
    <source>
        <dbReference type="Ensembl" id="ENSSGRP00000055886.1"/>
    </source>
</evidence>
<dbReference type="Ensembl" id="ENSSGRT00000059671.1">
    <property type="protein sequence ID" value="ENSSGRP00000055886.1"/>
    <property type="gene ID" value="ENSSGRG00000028648.1"/>
</dbReference>
<keyword evidence="8 9" id="KW-0472">Membrane</keyword>
<dbReference type="InterPro" id="IPR026028">
    <property type="entry name" value="V-type_ATPase_116kDa_su_euka"/>
</dbReference>
<evidence type="ECO:0000256" key="2">
    <source>
        <dbReference type="ARBA" id="ARBA00009904"/>
    </source>
</evidence>
<feature type="transmembrane region" description="Helical" evidence="9">
    <location>
        <begin position="350"/>
        <end position="374"/>
    </location>
</feature>
<comment type="similarity">
    <text evidence="2 9">Belongs to the V-ATPase 116 kDa subunit family.</text>
</comment>
<evidence type="ECO:0000256" key="7">
    <source>
        <dbReference type="ARBA" id="ARBA00023065"/>
    </source>
</evidence>
<evidence type="ECO:0000256" key="3">
    <source>
        <dbReference type="ARBA" id="ARBA00022448"/>
    </source>
</evidence>
<dbReference type="Pfam" id="PF01496">
    <property type="entry name" value="V_ATPase_I"/>
    <property type="match status" value="1"/>
</dbReference>
<dbReference type="GO" id="GO:0005886">
    <property type="term" value="C:plasma membrane"/>
    <property type="evidence" value="ECO:0007669"/>
    <property type="project" value="TreeGrafter"/>
</dbReference>
<feature type="coiled-coil region" evidence="10">
    <location>
        <begin position="42"/>
        <end position="69"/>
    </location>
</feature>
<dbReference type="GO" id="GO:0046961">
    <property type="term" value="F:proton-transporting ATPase activity, rotational mechanism"/>
    <property type="evidence" value="ECO:0007669"/>
    <property type="project" value="InterPro"/>
</dbReference>
<evidence type="ECO:0000256" key="8">
    <source>
        <dbReference type="ARBA" id="ARBA00023136"/>
    </source>
</evidence>
<evidence type="ECO:0000256" key="10">
    <source>
        <dbReference type="SAM" id="Coils"/>
    </source>
</evidence>
<keyword evidence="7 9" id="KW-0406">Ion transport</keyword>
<dbReference type="GO" id="GO:0000220">
    <property type="term" value="C:vacuolar proton-transporting V-type ATPase, V0 domain"/>
    <property type="evidence" value="ECO:0007669"/>
    <property type="project" value="InterPro"/>
</dbReference>
<dbReference type="GO" id="GO:0007035">
    <property type="term" value="P:vacuolar acidification"/>
    <property type="evidence" value="ECO:0007669"/>
    <property type="project" value="TreeGrafter"/>
</dbReference>
<evidence type="ECO:0000256" key="4">
    <source>
        <dbReference type="ARBA" id="ARBA00022692"/>
    </source>
</evidence>
<feature type="transmembrane region" description="Helical" evidence="9">
    <location>
        <begin position="732"/>
        <end position="754"/>
    </location>
</feature>
<gene>
    <name evidence="11" type="primary">LOC107599966</name>
</gene>
<dbReference type="GO" id="GO:0051117">
    <property type="term" value="F:ATPase binding"/>
    <property type="evidence" value="ECO:0007669"/>
    <property type="project" value="TreeGrafter"/>
</dbReference>
<dbReference type="PIRSF" id="PIRSF001293">
    <property type="entry name" value="ATP6V0A1"/>
    <property type="match status" value="1"/>
</dbReference>
<feature type="transmembrane region" description="Helical" evidence="9">
    <location>
        <begin position="492"/>
        <end position="510"/>
    </location>
</feature>
<keyword evidence="5 9" id="KW-0375">Hydrogen ion transport</keyword>
<keyword evidence="6 9" id="KW-1133">Transmembrane helix</keyword>
<evidence type="ECO:0000256" key="1">
    <source>
        <dbReference type="ARBA" id="ARBA00004141"/>
    </source>
</evidence>
<keyword evidence="4 9" id="KW-0812">Transmembrane</keyword>
<sequence>MNSKWTCITGYLLREIKKEDISLPEGEVNPAAPLPKHVMEQLQRLELELSEVTRNKEKLQKNLLELTEYTHMLRITRNFVHRSAEREPSQVQYEEFLFLEKEPMMDYTSMQRLGAKLGFISGLIQSVKIEAFERMLWRVCKGYTILSYSEVDGLLEDPATGEPTRSVVFLISYWGDQIGQKVKKICDCYHCHLYPYPNSNEERTDVVEGLRTRIQDLHTVLHRTEDYLRQVLIKASESVYVWVIQVKKMKAIYHILNLCSFDVTNKCLIAEVWCPVNDLPTLRRALEDGSRKNGATVPSFVNRIPSNDTPPTLVRTNTFTSGFQNIVDAYGVSSYREVNPAPYTIITFPFLFAVMFGDLGHGVIMALFALWMVLYENDRKLKKTRNEIWNIFFEGRYIILLMGIFSVYTGLIYNDCFSKSLNLFGSGWNVSAMFVPGAQRFLIPSTLRSNSFLALDPNVTGVFKGPYPLGIDPIWNLASNRLTFLNSYKMKMSVIIGIIHMTFGVVLGVFNHLHFRRTFNLYLIFIPELLFLLCLFGYLVFMIIYKWLFFTVRDSQTAPSILIHFINMFLMQGDSSQPLYPGQAGFQVFLLIVAVLSVPVLLLGKPLYLYWQHKGRDHLSMYRGYQRVRRSSEEELSLMHAHDVEEGTSLDSHSSSSDSQSEEVRHSELGWFDFADVFLHQSIHTIEYCLGCISNTASYLRLWALSLAHAQLSEVLWAMVMRVGLRVDTSVGIVFLVPVFGLFAVLTVSILLVMEGLSAFLHALRLHWVEFQNKFYSGAGVKFVPFAFSLLHTSFENEGLL</sequence>
<dbReference type="AlphaFoldDB" id="A0A672P0E9"/>
<reference evidence="11" key="1">
    <citation type="submission" date="2025-08" db="UniProtKB">
        <authorList>
            <consortium name="Ensembl"/>
        </authorList>
    </citation>
    <scope>IDENTIFICATION</scope>
</reference>
<comment type="subcellular location">
    <subcellularLocation>
        <location evidence="1">Membrane</location>
        <topology evidence="1">Multi-pass membrane protein</topology>
    </subcellularLocation>
</comment>
<organism evidence="11 12">
    <name type="scientific">Sinocyclocheilus grahami</name>
    <name type="common">Dianchi golden-line fish</name>
    <name type="synonym">Barbus grahami</name>
    <dbReference type="NCBI Taxonomy" id="75366"/>
    <lineage>
        <taxon>Eukaryota</taxon>
        <taxon>Metazoa</taxon>
        <taxon>Chordata</taxon>
        <taxon>Craniata</taxon>
        <taxon>Vertebrata</taxon>
        <taxon>Euteleostomi</taxon>
        <taxon>Actinopterygii</taxon>
        <taxon>Neopterygii</taxon>
        <taxon>Teleostei</taxon>
        <taxon>Ostariophysi</taxon>
        <taxon>Cypriniformes</taxon>
        <taxon>Cyprinidae</taxon>
        <taxon>Cyprininae</taxon>
        <taxon>Sinocyclocheilus</taxon>
    </lineage>
</organism>
<dbReference type="PANTHER" id="PTHR11629:SF22">
    <property type="entry name" value="V-TYPE PROTON ATPASE 116 KDA SUBUNIT A 2"/>
    <property type="match status" value="1"/>
</dbReference>
<feature type="transmembrane region" description="Helical" evidence="9">
    <location>
        <begin position="588"/>
        <end position="611"/>
    </location>
</feature>
<evidence type="ECO:0000256" key="5">
    <source>
        <dbReference type="ARBA" id="ARBA00022781"/>
    </source>
</evidence>
<dbReference type="Proteomes" id="UP000472262">
    <property type="component" value="Unassembled WGS sequence"/>
</dbReference>